<feature type="region of interest" description="Disordered" evidence="7">
    <location>
        <begin position="292"/>
        <end position="344"/>
    </location>
</feature>
<keyword evidence="3 6" id="KW-0547">Nucleotide-binding</keyword>
<evidence type="ECO:0000259" key="8">
    <source>
        <dbReference type="PROSITE" id="PS50011"/>
    </source>
</evidence>
<dbReference type="InterPro" id="IPR000719">
    <property type="entry name" value="Prot_kinase_dom"/>
</dbReference>
<dbReference type="AlphaFoldDB" id="A0A7W7MP43"/>
<dbReference type="PANTHER" id="PTHR43671:SF106">
    <property type="entry name" value="NIMA-LIKE KINASE"/>
    <property type="match status" value="1"/>
</dbReference>
<evidence type="ECO:0000256" key="1">
    <source>
        <dbReference type="ARBA" id="ARBA00010886"/>
    </source>
</evidence>
<dbReference type="InterPro" id="IPR011009">
    <property type="entry name" value="Kinase-like_dom_sf"/>
</dbReference>
<organism evidence="9 10">
    <name type="scientific">Actinoplanes digitatis</name>
    <dbReference type="NCBI Taxonomy" id="1868"/>
    <lineage>
        <taxon>Bacteria</taxon>
        <taxon>Bacillati</taxon>
        <taxon>Actinomycetota</taxon>
        <taxon>Actinomycetes</taxon>
        <taxon>Micromonosporales</taxon>
        <taxon>Micromonosporaceae</taxon>
        <taxon>Actinoplanes</taxon>
    </lineage>
</organism>
<dbReference type="InterPro" id="IPR008271">
    <property type="entry name" value="Ser/Thr_kinase_AS"/>
</dbReference>
<keyword evidence="2 9" id="KW-0808">Transferase</keyword>
<feature type="domain" description="Protein kinase" evidence="8">
    <location>
        <begin position="31"/>
        <end position="298"/>
    </location>
</feature>
<proteinExistence type="inferred from homology"/>
<evidence type="ECO:0000256" key="4">
    <source>
        <dbReference type="ARBA" id="ARBA00022777"/>
    </source>
</evidence>
<protein>
    <submittedName>
        <fullName evidence="9">Serine/threonine-protein kinase</fullName>
        <ecNumber evidence="9">2.7.11.1</ecNumber>
    </submittedName>
</protein>
<dbReference type="CDD" id="cd14014">
    <property type="entry name" value="STKc_PknB_like"/>
    <property type="match status" value="1"/>
</dbReference>
<dbReference type="EMBL" id="JACHNH010000001">
    <property type="protein sequence ID" value="MBB4760984.1"/>
    <property type="molecule type" value="Genomic_DNA"/>
</dbReference>
<keyword evidence="4 9" id="KW-0418">Kinase</keyword>
<evidence type="ECO:0000256" key="7">
    <source>
        <dbReference type="SAM" id="MobiDB-lite"/>
    </source>
</evidence>
<dbReference type="PANTHER" id="PTHR43671">
    <property type="entry name" value="SERINE/THREONINE-PROTEIN KINASE NEK"/>
    <property type="match status" value="1"/>
</dbReference>
<feature type="region of interest" description="Disordered" evidence="7">
    <location>
        <begin position="397"/>
        <end position="463"/>
    </location>
</feature>
<evidence type="ECO:0000256" key="5">
    <source>
        <dbReference type="ARBA" id="ARBA00022840"/>
    </source>
</evidence>
<dbReference type="GO" id="GO:0005524">
    <property type="term" value="F:ATP binding"/>
    <property type="evidence" value="ECO:0007669"/>
    <property type="project" value="UniProtKB-UniRule"/>
</dbReference>
<keyword evidence="5 6" id="KW-0067">ATP-binding</keyword>
<dbReference type="RefSeq" id="WP_184991117.1">
    <property type="nucleotide sequence ID" value="NZ_BOMK01000037.1"/>
</dbReference>
<dbReference type="Gene3D" id="1.10.510.10">
    <property type="entry name" value="Transferase(Phosphotransferase) domain 1"/>
    <property type="match status" value="1"/>
</dbReference>
<evidence type="ECO:0000256" key="6">
    <source>
        <dbReference type="PROSITE-ProRule" id="PRU10141"/>
    </source>
</evidence>
<reference evidence="9 10" key="1">
    <citation type="submission" date="2020-08" db="EMBL/GenBank/DDBJ databases">
        <title>Sequencing the genomes of 1000 actinobacteria strains.</title>
        <authorList>
            <person name="Klenk H.-P."/>
        </authorList>
    </citation>
    <scope>NUCLEOTIDE SEQUENCE [LARGE SCALE GENOMIC DNA]</scope>
    <source>
        <strain evidence="9 10">DSM 43149</strain>
    </source>
</reference>
<dbReference type="PROSITE" id="PS50011">
    <property type="entry name" value="PROTEIN_KINASE_DOM"/>
    <property type="match status" value="1"/>
</dbReference>
<dbReference type="Pfam" id="PF00069">
    <property type="entry name" value="Pkinase"/>
    <property type="match status" value="1"/>
</dbReference>
<dbReference type="PROSITE" id="PS00107">
    <property type="entry name" value="PROTEIN_KINASE_ATP"/>
    <property type="match status" value="1"/>
</dbReference>
<dbReference type="SUPFAM" id="SSF56112">
    <property type="entry name" value="Protein kinase-like (PK-like)"/>
    <property type="match status" value="1"/>
</dbReference>
<feature type="compositionally biased region" description="Low complexity" evidence="7">
    <location>
        <begin position="397"/>
        <end position="408"/>
    </location>
</feature>
<dbReference type="InterPro" id="IPR017441">
    <property type="entry name" value="Protein_kinase_ATP_BS"/>
</dbReference>
<dbReference type="EC" id="2.7.11.1" evidence="9"/>
<name>A0A7W7MP43_9ACTN</name>
<dbReference type="InterPro" id="IPR050660">
    <property type="entry name" value="NEK_Ser/Thr_kinase"/>
</dbReference>
<evidence type="ECO:0000256" key="2">
    <source>
        <dbReference type="ARBA" id="ARBA00022679"/>
    </source>
</evidence>
<evidence type="ECO:0000256" key="3">
    <source>
        <dbReference type="ARBA" id="ARBA00022741"/>
    </source>
</evidence>
<evidence type="ECO:0000313" key="10">
    <source>
        <dbReference type="Proteomes" id="UP000578112"/>
    </source>
</evidence>
<comment type="caution">
    <text evidence="9">The sequence shown here is derived from an EMBL/GenBank/DDBJ whole genome shotgun (WGS) entry which is preliminary data.</text>
</comment>
<dbReference type="SMART" id="SM00220">
    <property type="entry name" value="S_TKc"/>
    <property type="match status" value="1"/>
</dbReference>
<feature type="compositionally biased region" description="Low complexity" evidence="7">
    <location>
        <begin position="299"/>
        <end position="315"/>
    </location>
</feature>
<sequence>MDQDATGGGARPDSLGASTLDLSGRCVGGSYLLVRPIGQGATGTVWRGVDRASGEPVAVKLLHESLLRQPKLVTRFVQERTILMMLRHRNVVRVRDLITVGESLGLVMDLVPGGSLREYLREHHTLRPGEAARVAAQVAAALAEAHELGIVHRDLKPDNILLHREDGRLDIRLTDFGIARVLNTPSLTTSNAVVGTPHYMAPEAFQSTPTSPAADVYALGVLIYETVCGRPPYDSDSVHELMQLHLQGNPVRPPGIPDVLWDVIVGCLDQRPRLRPTAAELIADLGDVERRAGGAPALPRTAGAPSRAPAPSHHPVTPPPEPVHPSLDGRPRVPAPRGGNQPAGWRWGRPWAMIGLVTAAIVASGVTTTAWHLGRADDPGAAVAQEPIPRVPVVRPAGSAAATPATTPHSPVKTAAPAKGTARRPAPIAAQALTPVRPRKPQETRRPAAPRTAGTRPPVREAKEYGPENCRRRLTVVDFSNPMLHNACHAIGAKVQIRGGMTAPSRGEGRISVALRDAGTGRLAGAPKVCAGLDYGRERPMHDCGPVTLDPPHGHRYQVVVEWTFTPAGRPATTGEATGDDFDW</sequence>
<comment type="similarity">
    <text evidence="1">Belongs to the protein kinase superfamily. NEK Ser/Thr protein kinase family. NIMA subfamily.</text>
</comment>
<feature type="binding site" evidence="6">
    <location>
        <position position="60"/>
    </location>
    <ligand>
        <name>ATP</name>
        <dbReference type="ChEBI" id="CHEBI:30616"/>
    </ligand>
</feature>
<keyword evidence="10" id="KW-1185">Reference proteome</keyword>
<feature type="compositionally biased region" description="Low complexity" evidence="7">
    <location>
        <begin position="447"/>
        <end position="457"/>
    </location>
</feature>
<evidence type="ECO:0000313" key="9">
    <source>
        <dbReference type="EMBL" id="MBB4760984.1"/>
    </source>
</evidence>
<accession>A0A7W7MP43</accession>
<dbReference type="GO" id="GO:0004674">
    <property type="term" value="F:protein serine/threonine kinase activity"/>
    <property type="evidence" value="ECO:0007669"/>
    <property type="project" value="UniProtKB-EC"/>
</dbReference>
<gene>
    <name evidence="9" type="ORF">BJ971_001540</name>
</gene>
<dbReference type="PROSITE" id="PS00108">
    <property type="entry name" value="PROTEIN_KINASE_ST"/>
    <property type="match status" value="1"/>
</dbReference>
<dbReference type="Proteomes" id="UP000578112">
    <property type="component" value="Unassembled WGS sequence"/>
</dbReference>